<evidence type="ECO:0000256" key="1">
    <source>
        <dbReference type="ARBA" id="ARBA00022741"/>
    </source>
</evidence>
<keyword evidence="6" id="KW-1185">Reference proteome</keyword>
<organism evidence="5 6">
    <name type="scientific">Methanooceanicella nereidis</name>
    <dbReference type="NCBI Taxonomy" id="2052831"/>
    <lineage>
        <taxon>Archaea</taxon>
        <taxon>Methanobacteriati</taxon>
        <taxon>Methanobacteriota</taxon>
        <taxon>Stenosarchaea group</taxon>
        <taxon>Methanomicrobia</taxon>
        <taxon>Methanocellales</taxon>
        <taxon>Methanocellaceae</taxon>
        <taxon>Methanooceanicella</taxon>
    </lineage>
</organism>
<dbReference type="GO" id="GO:0005524">
    <property type="term" value="F:ATP binding"/>
    <property type="evidence" value="ECO:0007669"/>
    <property type="project" value="UniProtKB-UniRule"/>
</dbReference>
<dbReference type="Pfam" id="PF01877">
    <property type="entry name" value="RNA_binding"/>
    <property type="match status" value="1"/>
</dbReference>
<dbReference type="EMBL" id="PGCK01000004">
    <property type="protein sequence ID" value="MCD1294592.1"/>
    <property type="molecule type" value="Genomic_DNA"/>
</dbReference>
<dbReference type="AlphaFoldDB" id="A0AAP2RCI5"/>
<gene>
    <name evidence="5" type="ORF">CUJ83_06195</name>
</gene>
<dbReference type="SUPFAM" id="SSF52540">
    <property type="entry name" value="P-loop containing nucleoside triphosphate hydrolases"/>
    <property type="match status" value="1"/>
</dbReference>
<dbReference type="InterPro" id="IPR027417">
    <property type="entry name" value="P-loop_NTPase"/>
</dbReference>
<dbReference type="InterPro" id="IPR002739">
    <property type="entry name" value="PAB1135-like"/>
</dbReference>
<dbReference type="HAMAP" id="MF_01112">
    <property type="entry name" value="UPF0201"/>
    <property type="match status" value="1"/>
</dbReference>
<dbReference type="Gene3D" id="3.40.50.300">
    <property type="entry name" value="P-loop containing nucleotide triphosphate hydrolases"/>
    <property type="match status" value="1"/>
</dbReference>
<dbReference type="PANTHER" id="PTHR41930:SF1">
    <property type="entry name" value="DEPHOSPHO-COA KINASE"/>
    <property type="match status" value="1"/>
</dbReference>
<evidence type="ECO:0000313" key="6">
    <source>
        <dbReference type="Proteomes" id="UP001320159"/>
    </source>
</evidence>
<keyword evidence="2 3" id="KW-0067">ATP-binding</keyword>
<sequence>MKVIAFVGMPGAGKSEASGVAREMGLPVIIMGDVLREEVKNRGLEPTDANIGSVANQLRKDEGMDAIAKRCIPKIESLEGNVVVIDGIRGIAEVETFKEKFGENFTLVKIDAPFELRLERLTRRARSDDNGTPEWLRQRDERELSWGMGKAIEVADKEVVNLDPIEKFREEIGSILTRESIETTVSVLVFPTEVEENVARAVENIFPGTKLNMIKQKGYVDRFEGKPSDLSHFHDLLRKEKILDTARNFFYKGLSREEKEISFELNKQAAFMGEVNFLDHDVALGGIYVTISHFDPEMIIDWLAPVTKDGRPVMEIEL</sequence>
<dbReference type="Gene3D" id="3.30.1440.10">
    <property type="match status" value="1"/>
</dbReference>
<keyword evidence="1 3" id="KW-0547">Nucleotide-binding</keyword>
<dbReference type="HAMAP" id="MF_01111">
    <property type="entry name" value="UPF0200"/>
    <property type="match status" value="1"/>
</dbReference>
<comment type="caution">
    <text evidence="5">The sequence shown here is derived from an EMBL/GenBank/DDBJ whole genome shotgun (WGS) entry which is preliminary data.</text>
</comment>
<feature type="binding site" evidence="3">
    <location>
        <begin position="8"/>
        <end position="15"/>
    </location>
    <ligand>
        <name>ATP</name>
        <dbReference type="ChEBI" id="CHEBI:30616"/>
    </ligand>
</feature>
<protein>
    <recommendedName>
        <fullName evidence="3 4">Multifunctional fusion protein</fullName>
    </recommendedName>
    <domain>
        <recommendedName>
            <fullName evidence="3">UPF0200 protein CUJ83_06195</fullName>
        </recommendedName>
    </domain>
    <domain>
        <recommendedName>
            <fullName evidence="4">UPF0201 protein CUJ83_06195</fullName>
        </recommendedName>
    </domain>
</protein>
<dbReference type="InterPro" id="IPR022803">
    <property type="entry name" value="Ribosomal_uL5_dom_sf"/>
</dbReference>
<dbReference type="RefSeq" id="WP_230741425.1">
    <property type="nucleotide sequence ID" value="NZ_PGCK01000004.1"/>
</dbReference>
<reference evidence="5 6" key="1">
    <citation type="submission" date="2017-11" db="EMBL/GenBank/DDBJ databases">
        <title>Isolation and Characterization of Family Methanocellaceae Species from Potential Methane Hydrate Area Offshore Southwestern Taiwan.</title>
        <authorList>
            <person name="Zhang W.-L."/>
            <person name="Chen W.-C."/>
            <person name="Lai M.-C."/>
            <person name="Chen S.-C."/>
        </authorList>
    </citation>
    <scope>NUCLEOTIDE SEQUENCE [LARGE SCALE GENOMIC DNA]</scope>
    <source>
        <strain evidence="5 6">CWC-04</strain>
    </source>
</reference>
<evidence type="ECO:0000256" key="4">
    <source>
        <dbReference type="HAMAP-Rule" id="MF_01112"/>
    </source>
</evidence>
<dbReference type="PANTHER" id="PTHR41930">
    <property type="entry name" value="UPF0200 PROTEIN MJ1399"/>
    <property type="match status" value="1"/>
</dbReference>
<accession>A0AAP2RCI5</accession>
<comment type="similarity">
    <text evidence="3">Belongs to the UPF0200 family.</text>
</comment>
<dbReference type="Proteomes" id="UP001320159">
    <property type="component" value="Unassembled WGS sequence"/>
</dbReference>
<evidence type="ECO:0000313" key="5">
    <source>
        <dbReference type="EMBL" id="MCD1294592.1"/>
    </source>
</evidence>
<dbReference type="SUPFAM" id="SSF55282">
    <property type="entry name" value="RL5-like"/>
    <property type="match status" value="1"/>
</dbReference>
<evidence type="ECO:0000256" key="3">
    <source>
        <dbReference type="HAMAP-Rule" id="MF_01111"/>
    </source>
</evidence>
<evidence type="ECO:0000256" key="2">
    <source>
        <dbReference type="ARBA" id="ARBA00022840"/>
    </source>
</evidence>
<comment type="similarity">
    <text evidence="4">Belongs to the UPF0201 family.</text>
</comment>
<name>A0AAP2RCI5_9EURY</name>
<proteinExistence type="inferred from homology"/>
<dbReference type="InterPro" id="IPR022970">
    <property type="entry name" value="NTP_hydrolase-rel"/>
</dbReference>
<dbReference type="Pfam" id="PF13207">
    <property type="entry name" value="AAA_17"/>
    <property type="match status" value="1"/>
</dbReference>